<dbReference type="InterPro" id="IPR045851">
    <property type="entry name" value="AMP-bd_C_sf"/>
</dbReference>
<dbReference type="CDD" id="cd05930">
    <property type="entry name" value="A_NRPS"/>
    <property type="match status" value="1"/>
</dbReference>
<dbReference type="Gene3D" id="3.30.559.30">
    <property type="entry name" value="Nonribosomal peptide synthetase, condensation domain"/>
    <property type="match status" value="1"/>
</dbReference>
<dbReference type="PROSITE" id="PS00455">
    <property type="entry name" value="AMP_BINDING"/>
    <property type="match status" value="2"/>
</dbReference>
<dbReference type="GO" id="GO:0043041">
    <property type="term" value="P:amino acid activation for nonribosomal peptide biosynthetic process"/>
    <property type="evidence" value="ECO:0007669"/>
    <property type="project" value="TreeGrafter"/>
</dbReference>
<dbReference type="GO" id="GO:0003824">
    <property type="term" value="F:catalytic activity"/>
    <property type="evidence" value="ECO:0007669"/>
    <property type="project" value="InterPro"/>
</dbReference>
<keyword evidence="4" id="KW-0276">Fatty acid metabolism</keyword>
<gene>
    <name evidence="8" type="ordered locus">Metme_3519</name>
</gene>
<evidence type="ECO:0000313" key="8">
    <source>
        <dbReference type="EMBL" id="AEG01885.1"/>
    </source>
</evidence>
<dbReference type="GO" id="GO:0008610">
    <property type="term" value="P:lipid biosynthetic process"/>
    <property type="evidence" value="ECO:0007669"/>
    <property type="project" value="InterPro"/>
</dbReference>
<feature type="domain" description="Carrier" evidence="7">
    <location>
        <begin position="626"/>
        <end position="700"/>
    </location>
</feature>
<reference evidence="8 9" key="1">
    <citation type="journal article" date="2011" name="J. Bacteriol.">
        <title>Complete Genome Sequence of the Aerobic Marine Methanotroph Methylomonas methanica MC09.</title>
        <authorList>
            <person name="Boden R."/>
            <person name="Cunliffe M."/>
            <person name="Scanlan J."/>
            <person name="Moussard H."/>
            <person name="Kits K.D."/>
            <person name="Klotz M.G."/>
            <person name="Jetten M.S."/>
            <person name="Vuilleumier S."/>
            <person name="Han J."/>
            <person name="Peters L."/>
            <person name="Mikhailova N."/>
            <person name="Teshima H."/>
            <person name="Tapia R."/>
            <person name="Kyrpides N."/>
            <person name="Ivanova N."/>
            <person name="Pagani I."/>
            <person name="Cheng J.F."/>
            <person name="Goodwin L."/>
            <person name="Han C."/>
            <person name="Hauser L."/>
            <person name="Land M.L."/>
            <person name="Lapidus A."/>
            <person name="Lucas S."/>
            <person name="Pitluck S."/>
            <person name="Woyke T."/>
            <person name="Stein L."/>
            <person name="Murrell J.C."/>
        </authorList>
    </citation>
    <scope>NUCLEOTIDE SEQUENCE [LARGE SCALE GENOMIC DNA]</scope>
    <source>
        <strain evidence="8 9">MC09</strain>
    </source>
</reference>
<evidence type="ECO:0000256" key="1">
    <source>
        <dbReference type="ARBA" id="ARBA00006432"/>
    </source>
</evidence>
<dbReference type="GO" id="GO:0005737">
    <property type="term" value="C:cytoplasm"/>
    <property type="evidence" value="ECO:0007669"/>
    <property type="project" value="TreeGrafter"/>
</dbReference>
<dbReference type="OrthoDB" id="9757559at2"/>
<dbReference type="STRING" id="857087.Metme_3519"/>
<comment type="similarity">
    <text evidence="1">Belongs to the ATP-dependent AMP-binding enzyme family.</text>
</comment>
<dbReference type="Gene3D" id="3.30.300.30">
    <property type="match status" value="2"/>
</dbReference>
<dbReference type="HOGENOM" id="CLU_000022_0_9_6"/>
<dbReference type="InterPro" id="IPR000873">
    <property type="entry name" value="AMP-dep_synth/lig_dom"/>
</dbReference>
<dbReference type="Pfam" id="PF00550">
    <property type="entry name" value="PP-binding"/>
    <property type="match status" value="2"/>
</dbReference>
<keyword evidence="9" id="KW-1185">Reference proteome</keyword>
<dbReference type="InterPro" id="IPR025110">
    <property type="entry name" value="AMP-bd_C"/>
</dbReference>
<keyword evidence="3" id="KW-0597">Phosphoprotein</keyword>
<evidence type="ECO:0000256" key="4">
    <source>
        <dbReference type="ARBA" id="ARBA00022832"/>
    </source>
</evidence>
<dbReference type="CDD" id="cd19531">
    <property type="entry name" value="LCL_NRPS-like"/>
    <property type="match status" value="1"/>
</dbReference>
<feature type="domain" description="Carrier" evidence="7">
    <location>
        <begin position="1686"/>
        <end position="1761"/>
    </location>
</feature>
<dbReference type="FunFam" id="3.30.300.30:FF:000010">
    <property type="entry name" value="Enterobactin synthetase component F"/>
    <property type="match status" value="1"/>
</dbReference>
<keyword evidence="6" id="KW-0472">Membrane</keyword>
<dbReference type="SMART" id="SM00823">
    <property type="entry name" value="PKS_PP"/>
    <property type="match status" value="2"/>
</dbReference>
<dbReference type="Gene3D" id="1.10.1200.10">
    <property type="entry name" value="ACP-like"/>
    <property type="match status" value="2"/>
</dbReference>
<dbReference type="InterPro" id="IPR010071">
    <property type="entry name" value="AA_adenyl_dom"/>
</dbReference>
<dbReference type="PANTHER" id="PTHR45527:SF1">
    <property type="entry name" value="FATTY ACID SYNTHASE"/>
    <property type="match status" value="1"/>
</dbReference>
<dbReference type="NCBIfam" id="TIGR01733">
    <property type="entry name" value="AA-adenyl-dom"/>
    <property type="match status" value="1"/>
</dbReference>
<dbReference type="KEGG" id="mmt:Metme_3519"/>
<protein>
    <submittedName>
        <fullName evidence="8">Amino acid adenylation domain protein</fullName>
    </submittedName>
</protein>
<dbReference type="Pfam" id="PF00501">
    <property type="entry name" value="AMP-binding"/>
    <property type="match status" value="2"/>
</dbReference>
<dbReference type="InterPro" id="IPR042099">
    <property type="entry name" value="ANL_N_sf"/>
</dbReference>
<evidence type="ECO:0000256" key="6">
    <source>
        <dbReference type="SAM" id="Phobius"/>
    </source>
</evidence>
<feature type="transmembrane region" description="Helical" evidence="6">
    <location>
        <begin position="81"/>
        <end position="108"/>
    </location>
</feature>
<dbReference type="GO" id="GO:0072330">
    <property type="term" value="P:monocarboxylic acid biosynthetic process"/>
    <property type="evidence" value="ECO:0007669"/>
    <property type="project" value="UniProtKB-ARBA"/>
</dbReference>
<dbReference type="RefSeq" id="WP_013820110.1">
    <property type="nucleotide sequence ID" value="NC_015572.1"/>
</dbReference>
<dbReference type="Pfam" id="PF13193">
    <property type="entry name" value="AMP-binding_C"/>
    <property type="match status" value="1"/>
</dbReference>
<evidence type="ECO:0000256" key="3">
    <source>
        <dbReference type="ARBA" id="ARBA00022553"/>
    </source>
</evidence>
<dbReference type="GO" id="GO:0044550">
    <property type="term" value="P:secondary metabolite biosynthetic process"/>
    <property type="evidence" value="ECO:0007669"/>
    <property type="project" value="UniProtKB-ARBA"/>
</dbReference>
<dbReference type="eggNOG" id="COG0318">
    <property type="taxonomic scope" value="Bacteria"/>
</dbReference>
<dbReference type="FunFam" id="2.30.38.10:FF:000001">
    <property type="entry name" value="Non-ribosomal peptide synthetase PvdI"/>
    <property type="match status" value="1"/>
</dbReference>
<dbReference type="InterPro" id="IPR020806">
    <property type="entry name" value="PKS_PP-bd"/>
</dbReference>
<dbReference type="PROSITE" id="PS50075">
    <property type="entry name" value="CARRIER"/>
    <property type="match status" value="2"/>
</dbReference>
<organism evidence="8 9">
    <name type="scientific">Methylomonas methanica (strain DSM 25384 / MC09)</name>
    <dbReference type="NCBI Taxonomy" id="857087"/>
    <lineage>
        <taxon>Bacteria</taxon>
        <taxon>Pseudomonadati</taxon>
        <taxon>Pseudomonadota</taxon>
        <taxon>Gammaproteobacteria</taxon>
        <taxon>Methylococcales</taxon>
        <taxon>Methylococcaceae</taxon>
        <taxon>Methylomonas</taxon>
    </lineage>
</organism>
<keyword evidence="6" id="KW-0812">Transmembrane</keyword>
<dbReference type="InterPro" id="IPR036736">
    <property type="entry name" value="ACP-like_sf"/>
</dbReference>
<reference key="2">
    <citation type="submission" date="2011-05" db="EMBL/GenBank/DDBJ databases">
        <title>Complete genome sequence of the aerobic marine methanotroph Methylomonas methanica MC09.</title>
        <authorList>
            <person name="Boden R."/>
            <person name="Cunliffe M."/>
            <person name="Scanlan J."/>
            <person name="Moussard H."/>
            <person name="Kits K.D."/>
            <person name="Klotz M."/>
            <person name="Jetten M."/>
            <person name="Vuilleumier S."/>
            <person name="Han J."/>
            <person name="Peters L."/>
            <person name="Mikhailova N."/>
            <person name="Teshima H."/>
            <person name="Tapia R."/>
            <person name="Kyrpides N."/>
            <person name="Ivanova N."/>
            <person name="Pagani I."/>
            <person name="Cheng J.-F."/>
            <person name="Goodwin L."/>
            <person name="Han C."/>
            <person name="Hauser L."/>
            <person name="Land M."/>
            <person name="Lapidus A."/>
            <person name="Lucas S."/>
            <person name="Pitluck S."/>
            <person name="Woyke T."/>
            <person name="Stein L.Y."/>
            <person name="Murrell C."/>
        </authorList>
    </citation>
    <scope>NUCLEOTIDE SEQUENCE</scope>
    <source>
        <strain>MC09</strain>
    </source>
</reference>
<keyword evidence="6" id="KW-1133">Transmembrane helix</keyword>
<keyword evidence="5" id="KW-0443">Lipid metabolism</keyword>
<dbReference type="Gene3D" id="3.30.559.10">
    <property type="entry name" value="Chloramphenicol acetyltransferase-like domain"/>
    <property type="match status" value="1"/>
</dbReference>
<dbReference type="GO" id="GO:0031177">
    <property type="term" value="F:phosphopantetheine binding"/>
    <property type="evidence" value="ECO:0007669"/>
    <property type="project" value="InterPro"/>
</dbReference>
<dbReference type="InterPro" id="IPR040097">
    <property type="entry name" value="FAAL/FAAC"/>
</dbReference>
<dbReference type="Pfam" id="PF00668">
    <property type="entry name" value="Condensation"/>
    <property type="match status" value="1"/>
</dbReference>
<dbReference type="FunFam" id="3.40.50.980:FF:000001">
    <property type="entry name" value="Non-ribosomal peptide synthetase"/>
    <property type="match status" value="1"/>
</dbReference>
<dbReference type="InterPro" id="IPR001242">
    <property type="entry name" value="Condensation_dom"/>
</dbReference>
<reference evidence="9" key="3">
    <citation type="submission" date="2011-05" db="EMBL/GenBank/DDBJ databases">
        <title>Complete sequence of Methylomonas methanica MC09.</title>
        <authorList>
            <consortium name="US DOE Joint Genome Institute"/>
            <person name="Lucas S."/>
            <person name="Han J."/>
            <person name="Lapidus A."/>
            <person name="Cheng J.-F."/>
            <person name="Goodwin L."/>
            <person name="Pitluck S."/>
            <person name="Peters L."/>
            <person name="Mikhailova N."/>
            <person name="Teshima H."/>
            <person name="Han C."/>
            <person name="Tapia R."/>
            <person name="Land M."/>
            <person name="Hauser L."/>
            <person name="Kyrpides N."/>
            <person name="Ivanova N."/>
            <person name="Pagani I."/>
            <person name="Stein L."/>
            <person name="Woyke T."/>
        </authorList>
    </citation>
    <scope>NUCLEOTIDE SEQUENCE [LARGE SCALE GENOMIC DNA]</scope>
    <source>
        <strain evidence="9">MC09</strain>
    </source>
</reference>
<evidence type="ECO:0000259" key="7">
    <source>
        <dbReference type="PROSITE" id="PS50075"/>
    </source>
</evidence>
<name>G0A7P2_METMM</name>
<dbReference type="SUPFAM" id="SSF47336">
    <property type="entry name" value="ACP-like"/>
    <property type="match status" value="2"/>
</dbReference>
<dbReference type="FunFam" id="1.10.1200.10:FF:000016">
    <property type="entry name" value="Non-ribosomal peptide synthase"/>
    <property type="match status" value="1"/>
</dbReference>
<sequence length="1764" mass="194624">MLNNKHDCIGSTNDAAILDGAISLTEVLQRRANQHPHRTAYTFLDYSASNARSLTYEELNLQARQLASRLQRMGMQGERALLLYPPGLDYIVAFFACLYAGAIAVPAYPPSNNRHMPRLRAILDDSQAKIILTIGQVADSVRQFAGSTEDLLDRHWMQTDTLENHDATAWQAPVCHGSDLAFLQYTSGSTGDAKGVMISHDNLISNQRLIKHRFGHDERSTVVGWLPLYHDMGLIGNIMQPLYCGASAVLMSPLAFLEKPVRWLQTISDYRAHTSGGPNFAYELCTQKITPAEMDGIDLSDWQLAFNGAEPINPATLERFSRTFAGNGFQRRAFYPCYGLAEATLLATGNTKSASPKVAAFDKVGLEQRQIRPVDEQYPNVKYLVGCGAVDSRSGQNLRIVDPENNEIRADGRIGEIWLSGPGIAQGYWKNKETSQQTFVKDTGGQRWLRTGDLGFINDGELFVSGRLKDLIIIRGRNYYPHDLEYAVESATDALNPASTVAFSIDDGDSEKLIILAELKRNRIRQADYRNEFTAMRARLTEECGIQADRIVLLKPGAILKTSSGKLRRTACRERFLDRGFEYVAADGLLKENAARPAAANIDKDANERHLLRQALLSMPPTAAAGLLAERLALKAAELSGLDQDTIEPNLPLTGLGLDSLKAVEMKYFIDELLAVDIPITGLLGNATLFDTALTALKLAGSADERSAGCESVGEVADTSMSYNQQALWTRAKIDGGAGLYHMPAALRIRGELNLDALSRALAELGRRHAQLRCGFDLGADNRPLCLPLDRVALSPVRTDCSDEVQRREALRVFVDKPFDLQHGPLLRCGIFSCKDDDHILAFCAHHLIVDFRSLRVLLAELQTLYAAYLNGTPAKLPPPQASYAEFVAWQRGYLHSDAAEQDLDYWRRQLAGELPRLELPNERSRADFPSYRSDTETLNISPETLAKLKHLAAANHTTLYTLLLSIFKTLLYRYNGEADLIVGTPTLGRPKREFADLVGYFVNPVPLRTRPLGEQRFCDYLAQVNTTLLDALDHQHYPYALLAEKVLPGGAGGMAPFRTWFALHTGGEPLEAALAVGQSGVTSQWAGIAVETAILPEKPEEFDLALLCAETGQGMSATFSYRREVLTQVTVRHVLGHFQCLLHGILTEPTARLSQLPLLTVPERQRLSAWNATSLAYQKPDSIVDLFETIAECHPRRTALIFGEHPLSYAELNTRANRLAHFLSARGIGPEHRVALSMPRGADLIIGLLAILKAGAVYVPVDPNYPHERQSFLFQDAGADCLLTVQSLATTLNCGQLMKICADETHEYRAYSSANPSIKRFPTSAAYLIYTSGSTGHPKGVVVSHGNLLHSTLARSHYYSEPIGCYLLLPSFAFDSSVAGIFWSLCQGARLCLPDDRLLKEPLGLGALIERHRVTHLLTLPSLYQLLLEHVPSTSLQSLRTAIVAGEACPGTLSELHHTRLPAVELFNEYGPTEATVWCSVYRVQPTDCDATLPIGTAIANMRIHIVDAALQPVPIGVTGELLVGGDGISRGYRNRPQLTAERFVPDPFAADGGRLYRTGDRVRYRADGNIEFLGRFDQQVKIRGYRIELGEIEACLLRHPAVSSTAVIVREDVPGMKRLVAYLTGDESARQEVKIQLGESLPDYMQPSAWLWLAAMPLNANGKLDRNALPPPEHQSQDRVEFIAPRDEAEEAVAAIWREVLGVEQLGVHDDFFELGGHSLAGVQVMARVQELFAIDLPVNVLFEAATLAKFVDRMAAYQDND</sequence>
<proteinExistence type="inferred from homology"/>
<dbReference type="eggNOG" id="COG1020">
    <property type="taxonomic scope" value="Bacteria"/>
</dbReference>
<dbReference type="FunFam" id="3.40.50.12780:FF:000013">
    <property type="entry name" value="Long-chain-fatty-acid--AMP ligase FadD32"/>
    <property type="match status" value="1"/>
</dbReference>
<dbReference type="GO" id="GO:0071766">
    <property type="term" value="P:Actinobacterium-type cell wall biogenesis"/>
    <property type="evidence" value="ECO:0007669"/>
    <property type="project" value="UniProtKB-ARBA"/>
</dbReference>
<accession>G0A7P2</accession>
<dbReference type="GO" id="GO:0006631">
    <property type="term" value="P:fatty acid metabolic process"/>
    <property type="evidence" value="ECO:0007669"/>
    <property type="project" value="UniProtKB-KW"/>
</dbReference>
<evidence type="ECO:0000256" key="2">
    <source>
        <dbReference type="ARBA" id="ARBA00022450"/>
    </source>
</evidence>
<dbReference type="FunFam" id="3.40.50.12780:FF:000012">
    <property type="entry name" value="Non-ribosomal peptide synthetase"/>
    <property type="match status" value="1"/>
</dbReference>
<dbReference type="PANTHER" id="PTHR45527">
    <property type="entry name" value="NONRIBOSOMAL PEPTIDE SYNTHETASE"/>
    <property type="match status" value="1"/>
</dbReference>
<dbReference type="Gene3D" id="3.40.50.980">
    <property type="match status" value="2"/>
</dbReference>
<dbReference type="CDD" id="cd05931">
    <property type="entry name" value="FAAL"/>
    <property type="match status" value="1"/>
</dbReference>
<evidence type="ECO:0000256" key="5">
    <source>
        <dbReference type="ARBA" id="ARBA00023098"/>
    </source>
</evidence>
<evidence type="ECO:0000313" key="9">
    <source>
        <dbReference type="Proteomes" id="UP000008888"/>
    </source>
</evidence>
<dbReference type="InterPro" id="IPR020845">
    <property type="entry name" value="AMP-binding_CS"/>
</dbReference>
<dbReference type="EMBL" id="CP002738">
    <property type="protein sequence ID" value="AEG01885.1"/>
    <property type="molecule type" value="Genomic_DNA"/>
</dbReference>
<dbReference type="Gene3D" id="2.30.38.10">
    <property type="entry name" value="Luciferase, Domain 3"/>
    <property type="match status" value="1"/>
</dbReference>
<dbReference type="InterPro" id="IPR023213">
    <property type="entry name" value="CAT-like_dom_sf"/>
</dbReference>
<dbReference type="SUPFAM" id="SSF52777">
    <property type="entry name" value="CoA-dependent acyltransferases"/>
    <property type="match status" value="2"/>
</dbReference>
<keyword evidence="2" id="KW-0596">Phosphopantetheine</keyword>
<dbReference type="SUPFAM" id="SSF56801">
    <property type="entry name" value="Acetyl-CoA synthetase-like"/>
    <property type="match status" value="2"/>
</dbReference>
<dbReference type="InterPro" id="IPR009081">
    <property type="entry name" value="PP-bd_ACP"/>
</dbReference>
<dbReference type="Gene3D" id="3.40.50.12780">
    <property type="entry name" value="N-terminal domain of ligase-like"/>
    <property type="match status" value="1"/>
</dbReference>
<dbReference type="Proteomes" id="UP000008888">
    <property type="component" value="Chromosome"/>
</dbReference>